<accession>A0A937K624</accession>
<proteinExistence type="predicted"/>
<evidence type="ECO:0000313" key="2">
    <source>
        <dbReference type="Proteomes" id="UP000623681"/>
    </source>
</evidence>
<dbReference type="Proteomes" id="UP000623681">
    <property type="component" value="Unassembled WGS sequence"/>
</dbReference>
<dbReference type="EMBL" id="JAESWA010000023">
    <property type="protein sequence ID" value="MBL4933238.1"/>
    <property type="molecule type" value="Genomic_DNA"/>
</dbReference>
<gene>
    <name evidence="1" type="ORF">JK634_15595</name>
</gene>
<sequence length="263" mass="29236">MVRKTIETNVIIAEQEELFFKEVVFDFDALPPQEGSGGLLSNVASRLFKIQNIDESVEVKAYPTRDCAIMFNAWITKNISYKIAARVPKETTPMPPTPMPVAGDNPPTPPLNPIEMVGVGIEDSAGYPTVYGPLHHMTKVIDFGGFVKLDLPFGEKLRETDTVEVVCAEIVGTHDELLNPEPIQNQHSSTSVTYQEVEIPLPPNPLDPDAPPQTMKIIVPVPVTTTSFKPFDPPLTQYARLREKMCIKIKVRVIRKECVDINS</sequence>
<keyword evidence="2" id="KW-1185">Reference proteome</keyword>
<evidence type="ECO:0008006" key="3">
    <source>
        <dbReference type="Google" id="ProtNLM"/>
    </source>
</evidence>
<dbReference type="AlphaFoldDB" id="A0A937K624"/>
<reference evidence="1" key="1">
    <citation type="submission" date="2021-01" db="EMBL/GenBank/DDBJ databases">
        <title>Genome public.</title>
        <authorList>
            <person name="Liu C."/>
            <person name="Sun Q."/>
        </authorList>
    </citation>
    <scope>NUCLEOTIDE SEQUENCE</scope>
    <source>
        <strain evidence="1">YIM B02565</strain>
    </source>
</reference>
<protein>
    <recommendedName>
        <fullName evidence="3">DUF3794 domain-containing protein</fullName>
    </recommendedName>
</protein>
<name>A0A937K624_9CLOT</name>
<organism evidence="1 2">
    <name type="scientific">Clostridium paridis</name>
    <dbReference type="NCBI Taxonomy" id="2803863"/>
    <lineage>
        <taxon>Bacteria</taxon>
        <taxon>Bacillati</taxon>
        <taxon>Bacillota</taxon>
        <taxon>Clostridia</taxon>
        <taxon>Eubacteriales</taxon>
        <taxon>Clostridiaceae</taxon>
        <taxon>Clostridium</taxon>
    </lineage>
</organism>
<evidence type="ECO:0000313" key="1">
    <source>
        <dbReference type="EMBL" id="MBL4933238.1"/>
    </source>
</evidence>
<dbReference type="RefSeq" id="WP_202768655.1">
    <property type="nucleotide sequence ID" value="NZ_JAESWA010000023.1"/>
</dbReference>
<comment type="caution">
    <text evidence="1">The sequence shown here is derived from an EMBL/GenBank/DDBJ whole genome shotgun (WGS) entry which is preliminary data.</text>
</comment>